<reference evidence="10 11" key="1">
    <citation type="submission" date="2022-08" db="EMBL/GenBank/DDBJ databases">
        <title>Reclassification of Massilia species as members of the genera Telluria, Duganella, Pseudoduganella, Mokoshia gen. nov. and Zemynaea gen. nov. using orthogonal and non-orthogonal genome-based approaches.</title>
        <authorList>
            <person name="Bowman J.P."/>
        </authorList>
    </citation>
    <scope>NUCLEOTIDE SEQUENCE [LARGE SCALE GENOMIC DNA]</scope>
    <source>
        <strain evidence="10 11">JCM 31661</strain>
    </source>
</reference>
<sequence length="408" mass="42855">MTAFLFVAVVMTALALGCLLYPLLRSSLASGPAAIDGLQVLREQARELDLALKEGSLTAAAHAEASDELRRRVGEEPAALPASHPDRQQRLLAGFLALFVPVVAAGLYYHLGNPAALAVASPERNIGGPRHEISAADVSTLVQGLSDRMRRDPANADGWYMLARSYTAIGRYQDAVLAYERLLVLVPDDSAVLADYADVLATVKGGSLEGKPEQLVLQALALNPKDVKALALAGNAAYQRGDADKARRYWEQLLPLTPGDSAIHQGTLASLASLKGRTSPAGKAETNDTPASRDAARALTGTVTLAPELASEASPGDTVFIFARAAQGPRAPLAVKRITVAQLPYAFALDDSQAMAPALKLSGASEVVVTARISRSNSATPVKGDLEGRSGVVRSDAQAVTIRIDSRI</sequence>
<feature type="transmembrane region" description="Helical" evidence="7">
    <location>
        <begin position="91"/>
        <end position="111"/>
    </location>
</feature>
<dbReference type="PROSITE" id="PS50005">
    <property type="entry name" value="TPR"/>
    <property type="match status" value="2"/>
</dbReference>
<dbReference type="RefSeq" id="WP_258828290.1">
    <property type="nucleotide sequence ID" value="NZ_JANUHA010000008.1"/>
</dbReference>
<comment type="subcellular location">
    <subcellularLocation>
        <location evidence="1">Cell envelope</location>
    </subcellularLocation>
</comment>
<keyword evidence="11" id="KW-1185">Reference proteome</keyword>
<dbReference type="Gene3D" id="1.25.40.10">
    <property type="entry name" value="Tetratricopeptide repeat domain"/>
    <property type="match status" value="1"/>
</dbReference>
<evidence type="ECO:0000256" key="2">
    <source>
        <dbReference type="ARBA" id="ARBA00022737"/>
    </source>
</evidence>
<comment type="caution">
    <text evidence="10">The sequence shown here is derived from an EMBL/GenBank/DDBJ whole genome shotgun (WGS) entry which is preliminary data.</text>
</comment>
<dbReference type="Pfam" id="PF23892">
    <property type="entry name" value="Ig_CycH"/>
    <property type="match status" value="1"/>
</dbReference>
<dbReference type="SMART" id="SM00028">
    <property type="entry name" value="TPR"/>
    <property type="match status" value="2"/>
</dbReference>
<dbReference type="InterPro" id="IPR056412">
    <property type="entry name" value="Ig_CycH"/>
</dbReference>
<gene>
    <name evidence="10" type="primary">ccmI</name>
    <name evidence="10" type="ORF">NX780_12985</name>
</gene>
<keyword evidence="7" id="KW-0472">Membrane</keyword>
<evidence type="ECO:0000313" key="11">
    <source>
        <dbReference type="Proteomes" id="UP001206572"/>
    </source>
</evidence>
<keyword evidence="4 5" id="KW-0802">TPR repeat</keyword>
<keyword evidence="7" id="KW-1133">Transmembrane helix</keyword>
<name>A0ABT2AM68_9BURK</name>
<feature type="region of interest" description="Disordered" evidence="6">
    <location>
        <begin position="274"/>
        <end position="294"/>
    </location>
</feature>
<keyword evidence="2" id="KW-0677">Repeat</keyword>
<keyword evidence="3" id="KW-0201">Cytochrome c-type biogenesis</keyword>
<evidence type="ECO:0000256" key="6">
    <source>
        <dbReference type="SAM" id="MobiDB-lite"/>
    </source>
</evidence>
<evidence type="ECO:0000256" key="7">
    <source>
        <dbReference type="SAM" id="Phobius"/>
    </source>
</evidence>
<dbReference type="PANTHER" id="PTHR47870">
    <property type="entry name" value="CYTOCHROME C-TYPE BIOGENESIS PROTEIN CCMH"/>
    <property type="match status" value="1"/>
</dbReference>
<feature type="repeat" description="TPR" evidence="5">
    <location>
        <begin position="156"/>
        <end position="189"/>
    </location>
</feature>
<proteinExistence type="predicted"/>
<evidence type="ECO:0000256" key="5">
    <source>
        <dbReference type="PROSITE-ProRule" id="PRU00339"/>
    </source>
</evidence>
<organism evidence="10 11">
    <name type="scientific">Massilia agri</name>
    <dbReference type="NCBI Taxonomy" id="1886785"/>
    <lineage>
        <taxon>Bacteria</taxon>
        <taxon>Pseudomonadati</taxon>
        <taxon>Pseudomonadota</taxon>
        <taxon>Betaproteobacteria</taxon>
        <taxon>Burkholderiales</taxon>
        <taxon>Oxalobacteraceae</taxon>
        <taxon>Telluria group</taxon>
        <taxon>Massilia</taxon>
    </lineage>
</organism>
<dbReference type="EMBL" id="JANUHA010000008">
    <property type="protein sequence ID" value="MCS0597260.1"/>
    <property type="molecule type" value="Genomic_DNA"/>
</dbReference>
<evidence type="ECO:0000256" key="4">
    <source>
        <dbReference type="ARBA" id="ARBA00022803"/>
    </source>
</evidence>
<feature type="transmembrane region" description="Helical" evidence="7">
    <location>
        <begin position="6"/>
        <end position="24"/>
    </location>
</feature>
<dbReference type="Proteomes" id="UP001206572">
    <property type="component" value="Unassembled WGS sequence"/>
</dbReference>
<dbReference type="InterPro" id="IPR056413">
    <property type="entry name" value="TPR_CcmH_CycH"/>
</dbReference>
<dbReference type="InterPro" id="IPR011990">
    <property type="entry name" value="TPR-like_helical_dom_sf"/>
</dbReference>
<feature type="domain" description="Cytochrome c-type biogenesis protein H Ig-like" evidence="8">
    <location>
        <begin position="300"/>
        <end position="405"/>
    </location>
</feature>
<evidence type="ECO:0000313" key="10">
    <source>
        <dbReference type="EMBL" id="MCS0597260.1"/>
    </source>
</evidence>
<dbReference type="InterPro" id="IPR051263">
    <property type="entry name" value="C-type_cytochrome_biogenesis"/>
</dbReference>
<dbReference type="Pfam" id="PF23914">
    <property type="entry name" value="TPR_CcmH_CycH"/>
    <property type="match status" value="1"/>
</dbReference>
<dbReference type="InterPro" id="IPR017560">
    <property type="entry name" value="Cyt_c_biogenesis_CcmI"/>
</dbReference>
<evidence type="ECO:0000256" key="3">
    <source>
        <dbReference type="ARBA" id="ARBA00022748"/>
    </source>
</evidence>
<dbReference type="NCBIfam" id="TIGR03142">
    <property type="entry name" value="cytochro_ccmI"/>
    <property type="match status" value="1"/>
</dbReference>
<accession>A0ABT2AM68</accession>
<dbReference type="PANTHER" id="PTHR47870:SF1">
    <property type="entry name" value="CYTOCHROME C-TYPE BIOGENESIS PROTEIN CCMH"/>
    <property type="match status" value="1"/>
</dbReference>
<feature type="domain" description="Cytochrome c-type biogenesis protein H TPR" evidence="9">
    <location>
        <begin position="129"/>
        <end position="261"/>
    </location>
</feature>
<feature type="repeat" description="TPR" evidence="5">
    <location>
        <begin position="227"/>
        <end position="260"/>
    </location>
</feature>
<evidence type="ECO:0000259" key="8">
    <source>
        <dbReference type="Pfam" id="PF23892"/>
    </source>
</evidence>
<keyword evidence="7" id="KW-0812">Transmembrane</keyword>
<evidence type="ECO:0000256" key="1">
    <source>
        <dbReference type="ARBA" id="ARBA00004196"/>
    </source>
</evidence>
<evidence type="ECO:0000259" key="9">
    <source>
        <dbReference type="Pfam" id="PF23914"/>
    </source>
</evidence>
<protein>
    <submittedName>
        <fullName evidence="10">C-type cytochrome biogenesis protein CcmI</fullName>
    </submittedName>
</protein>
<dbReference type="SUPFAM" id="SSF48452">
    <property type="entry name" value="TPR-like"/>
    <property type="match status" value="1"/>
</dbReference>
<dbReference type="InterPro" id="IPR019734">
    <property type="entry name" value="TPR_rpt"/>
</dbReference>